<keyword evidence="1" id="KW-0812">Transmembrane</keyword>
<dbReference type="Proteomes" id="UP001500742">
    <property type="component" value="Unassembled WGS sequence"/>
</dbReference>
<feature type="transmembrane region" description="Helical" evidence="1">
    <location>
        <begin position="31"/>
        <end position="54"/>
    </location>
</feature>
<evidence type="ECO:0000313" key="2">
    <source>
        <dbReference type="EMBL" id="GAA3968957.1"/>
    </source>
</evidence>
<reference evidence="3" key="1">
    <citation type="journal article" date="2019" name="Int. J. Syst. Evol. Microbiol.">
        <title>The Global Catalogue of Microorganisms (GCM) 10K type strain sequencing project: providing services to taxonomists for standard genome sequencing and annotation.</title>
        <authorList>
            <consortium name="The Broad Institute Genomics Platform"/>
            <consortium name="The Broad Institute Genome Sequencing Center for Infectious Disease"/>
            <person name="Wu L."/>
            <person name="Ma J."/>
        </authorList>
    </citation>
    <scope>NUCLEOTIDE SEQUENCE [LARGE SCALE GENOMIC DNA]</scope>
    <source>
        <strain evidence="3">JCM 16601</strain>
    </source>
</reference>
<feature type="transmembrane region" description="Helical" evidence="1">
    <location>
        <begin position="7"/>
        <end position="25"/>
    </location>
</feature>
<keyword evidence="3" id="KW-1185">Reference proteome</keyword>
<name>A0ABP7PQ10_9SPHI</name>
<organism evidence="2 3">
    <name type="scientific">Mucilaginibacter dorajii</name>
    <dbReference type="NCBI Taxonomy" id="692994"/>
    <lineage>
        <taxon>Bacteria</taxon>
        <taxon>Pseudomonadati</taxon>
        <taxon>Bacteroidota</taxon>
        <taxon>Sphingobacteriia</taxon>
        <taxon>Sphingobacteriales</taxon>
        <taxon>Sphingobacteriaceae</taxon>
        <taxon>Mucilaginibacter</taxon>
    </lineage>
</organism>
<protein>
    <submittedName>
        <fullName evidence="2">Uncharacterized protein</fullName>
    </submittedName>
</protein>
<dbReference type="RefSeq" id="WP_259095806.1">
    <property type="nucleotide sequence ID" value="NZ_BAAAZC010000011.1"/>
</dbReference>
<sequence length="70" mass="8086">MKLFLKTIIYALIVVCLFTASLLLYKAHPEVQLAFIIPGIFILAYSIISDDLGVRQAIRSRQLRMFRDKE</sequence>
<gene>
    <name evidence="2" type="ORF">GCM10022210_17240</name>
</gene>
<dbReference type="EMBL" id="BAAAZC010000011">
    <property type="protein sequence ID" value="GAA3968957.1"/>
    <property type="molecule type" value="Genomic_DNA"/>
</dbReference>
<evidence type="ECO:0000313" key="3">
    <source>
        <dbReference type="Proteomes" id="UP001500742"/>
    </source>
</evidence>
<comment type="caution">
    <text evidence="2">The sequence shown here is derived from an EMBL/GenBank/DDBJ whole genome shotgun (WGS) entry which is preliminary data.</text>
</comment>
<evidence type="ECO:0000256" key="1">
    <source>
        <dbReference type="SAM" id="Phobius"/>
    </source>
</evidence>
<accession>A0ABP7PQ10</accession>
<proteinExistence type="predicted"/>
<keyword evidence="1" id="KW-1133">Transmembrane helix</keyword>
<keyword evidence="1" id="KW-0472">Membrane</keyword>